<dbReference type="PANTHER" id="PTHR12532">
    <property type="entry name" value="TRANSLATIONAL ACTIVATOR OF CYTOCHROME C OXIDASE 1"/>
    <property type="match status" value="1"/>
</dbReference>
<evidence type="ECO:0000256" key="4">
    <source>
        <dbReference type="ARBA" id="ARBA00023125"/>
    </source>
</evidence>
<comment type="subcellular location">
    <subcellularLocation>
        <location evidence="6">Cytoplasm</location>
    </subcellularLocation>
</comment>
<evidence type="ECO:0000259" key="8">
    <source>
        <dbReference type="Pfam" id="PF20772"/>
    </source>
</evidence>
<dbReference type="InterPro" id="IPR049083">
    <property type="entry name" value="TACO1_YebC_N"/>
</dbReference>
<name>A0ABW6BUC9_9BACT</name>
<dbReference type="EMBL" id="JBHUOX010000005">
    <property type="protein sequence ID" value="MFD3000562.1"/>
    <property type="molecule type" value="Genomic_DNA"/>
</dbReference>
<keyword evidence="2 6" id="KW-0963">Cytoplasm</keyword>
<dbReference type="HAMAP" id="MF_00693">
    <property type="entry name" value="Transcrip_reg_TACO1"/>
    <property type="match status" value="1"/>
</dbReference>
<comment type="caution">
    <text evidence="9">The sequence shown here is derived from an EMBL/GenBank/DDBJ whole genome shotgun (WGS) entry which is preliminary data.</text>
</comment>
<dbReference type="Pfam" id="PF20772">
    <property type="entry name" value="TACO1_YebC_N"/>
    <property type="match status" value="1"/>
</dbReference>
<keyword evidence="3 6" id="KW-0805">Transcription regulation</keyword>
<dbReference type="Pfam" id="PF01709">
    <property type="entry name" value="Transcrip_reg"/>
    <property type="match status" value="1"/>
</dbReference>
<accession>A0ABW6BUC9</accession>
<dbReference type="InterPro" id="IPR017856">
    <property type="entry name" value="Integrase-like_N"/>
</dbReference>
<protein>
    <recommendedName>
        <fullName evidence="6">Probable transcriptional regulatory protein ACFS7Z_09340</fullName>
    </recommendedName>
</protein>
<dbReference type="SUPFAM" id="SSF75625">
    <property type="entry name" value="YebC-like"/>
    <property type="match status" value="1"/>
</dbReference>
<dbReference type="Gene3D" id="1.10.10.200">
    <property type="match status" value="1"/>
</dbReference>
<dbReference type="PANTHER" id="PTHR12532:SF6">
    <property type="entry name" value="TRANSCRIPTIONAL REGULATORY PROTEIN YEBC-RELATED"/>
    <property type="match status" value="1"/>
</dbReference>
<reference evidence="10" key="1">
    <citation type="journal article" date="2019" name="Int. J. Syst. Evol. Microbiol.">
        <title>The Global Catalogue of Microorganisms (GCM) 10K type strain sequencing project: providing services to taxonomists for standard genome sequencing and annotation.</title>
        <authorList>
            <consortium name="The Broad Institute Genomics Platform"/>
            <consortium name="The Broad Institute Genome Sequencing Center for Infectious Disease"/>
            <person name="Wu L."/>
            <person name="Ma J."/>
        </authorList>
    </citation>
    <scope>NUCLEOTIDE SEQUENCE [LARGE SCALE GENOMIC DNA]</scope>
    <source>
        <strain evidence="10">KCTC 23984</strain>
    </source>
</reference>
<dbReference type="GO" id="GO:0003677">
    <property type="term" value="F:DNA binding"/>
    <property type="evidence" value="ECO:0007669"/>
    <property type="project" value="UniProtKB-KW"/>
</dbReference>
<dbReference type="NCBIfam" id="TIGR01033">
    <property type="entry name" value="YebC/PmpR family DNA-binding transcriptional regulator"/>
    <property type="match status" value="1"/>
</dbReference>
<dbReference type="InterPro" id="IPR029072">
    <property type="entry name" value="YebC-like"/>
</dbReference>
<evidence type="ECO:0000256" key="1">
    <source>
        <dbReference type="ARBA" id="ARBA00008724"/>
    </source>
</evidence>
<feature type="domain" description="TACO1/YebC-like second and third" evidence="7">
    <location>
        <begin position="80"/>
        <end position="239"/>
    </location>
</feature>
<comment type="similarity">
    <text evidence="1 6">Belongs to the TACO1 family.</text>
</comment>
<dbReference type="Proteomes" id="UP001597641">
    <property type="component" value="Unassembled WGS sequence"/>
</dbReference>
<evidence type="ECO:0000256" key="3">
    <source>
        <dbReference type="ARBA" id="ARBA00023015"/>
    </source>
</evidence>
<evidence type="ECO:0000256" key="5">
    <source>
        <dbReference type="ARBA" id="ARBA00023163"/>
    </source>
</evidence>
<dbReference type="InterPro" id="IPR026564">
    <property type="entry name" value="Transcrip_reg_TACO1-like_dom3"/>
</dbReference>
<feature type="domain" description="TACO1/YebC-like N-terminal" evidence="8">
    <location>
        <begin position="5"/>
        <end position="75"/>
    </location>
</feature>
<dbReference type="NCBIfam" id="NF009044">
    <property type="entry name" value="PRK12378.1"/>
    <property type="match status" value="1"/>
</dbReference>
<sequence>MAGHNKWSQIKRKKGALDAKRSKIFTKLIKEITVAVKEGGPDPDANPRLRLAIQQSKGANMPKDNIERAISKGEGADGDYSEVTYEGYASNGVAVFIQCLTDNINRTVQNMRTIFNKGNGSLGVNGSVEFLFDRKGVFTVKQDPEQPVQEEVLMLELADGGAEDVEFDEDYMTVYCAMEDFGAMQKKIEELNLNLESAELQLFPQTTVTVEDPEAVRQVLRLLDALEYDDDVQKVYHNLELSEEVLAELE</sequence>
<dbReference type="NCBIfam" id="NF001030">
    <property type="entry name" value="PRK00110.1"/>
    <property type="match status" value="1"/>
</dbReference>
<gene>
    <name evidence="9" type="ORF">ACFS7Z_09340</name>
</gene>
<evidence type="ECO:0000256" key="6">
    <source>
        <dbReference type="HAMAP-Rule" id="MF_00693"/>
    </source>
</evidence>
<proteinExistence type="inferred from homology"/>
<dbReference type="InterPro" id="IPR002876">
    <property type="entry name" value="Transcrip_reg_TACO1-like"/>
</dbReference>
<evidence type="ECO:0000313" key="9">
    <source>
        <dbReference type="EMBL" id="MFD3000562.1"/>
    </source>
</evidence>
<organism evidence="9 10">
    <name type="scientific">Pontibacter toksunensis</name>
    <dbReference type="NCBI Taxonomy" id="1332631"/>
    <lineage>
        <taxon>Bacteria</taxon>
        <taxon>Pseudomonadati</taxon>
        <taxon>Bacteroidota</taxon>
        <taxon>Cytophagia</taxon>
        <taxon>Cytophagales</taxon>
        <taxon>Hymenobacteraceae</taxon>
        <taxon>Pontibacter</taxon>
    </lineage>
</organism>
<evidence type="ECO:0000259" key="7">
    <source>
        <dbReference type="Pfam" id="PF01709"/>
    </source>
</evidence>
<evidence type="ECO:0000313" key="10">
    <source>
        <dbReference type="Proteomes" id="UP001597641"/>
    </source>
</evidence>
<keyword evidence="5 6" id="KW-0804">Transcription</keyword>
<evidence type="ECO:0000256" key="2">
    <source>
        <dbReference type="ARBA" id="ARBA00022490"/>
    </source>
</evidence>
<dbReference type="InterPro" id="IPR048300">
    <property type="entry name" value="TACO1_YebC-like_2nd/3rd_dom"/>
</dbReference>
<dbReference type="Gene3D" id="3.30.70.980">
    <property type="match status" value="2"/>
</dbReference>
<keyword evidence="4 6" id="KW-0238">DNA-binding</keyword>
<dbReference type="RefSeq" id="WP_377483701.1">
    <property type="nucleotide sequence ID" value="NZ_JBHUOX010000005.1"/>
</dbReference>
<keyword evidence="10" id="KW-1185">Reference proteome</keyword>